<proteinExistence type="predicted"/>
<feature type="compositionally biased region" description="Basic residues" evidence="1">
    <location>
        <begin position="156"/>
        <end position="168"/>
    </location>
</feature>
<gene>
    <name evidence="2" type="ORF">DM02DRAFT_663320</name>
</gene>
<feature type="non-terminal residue" evidence="2">
    <location>
        <position position="1"/>
    </location>
</feature>
<feature type="compositionally biased region" description="Polar residues" evidence="1">
    <location>
        <begin position="29"/>
        <end position="39"/>
    </location>
</feature>
<protein>
    <submittedName>
        <fullName evidence="2">Uncharacterized protein</fullName>
    </submittedName>
</protein>
<evidence type="ECO:0000256" key="1">
    <source>
        <dbReference type="SAM" id="MobiDB-lite"/>
    </source>
</evidence>
<dbReference type="AlphaFoldDB" id="A0A2V1D1Z8"/>
<evidence type="ECO:0000313" key="2">
    <source>
        <dbReference type="EMBL" id="PVH92067.1"/>
    </source>
</evidence>
<feature type="compositionally biased region" description="Polar residues" evidence="1">
    <location>
        <begin position="55"/>
        <end position="68"/>
    </location>
</feature>
<accession>A0A2V1D1Z8</accession>
<reference evidence="2 3" key="1">
    <citation type="journal article" date="2018" name="Sci. Rep.">
        <title>Comparative genomics provides insights into the lifestyle and reveals functional heterogeneity of dark septate endophytic fungi.</title>
        <authorList>
            <person name="Knapp D.G."/>
            <person name="Nemeth J.B."/>
            <person name="Barry K."/>
            <person name="Hainaut M."/>
            <person name="Henrissat B."/>
            <person name="Johnson J."/>
            <person name="Kuo A."/>
            <person name="Lim J.H.P."/>
            <person name="Lipzen A."/>
            <person name="Nolan M."/>
            <person name="Ohm R.A."/>
            <person name="Tamas L."/>
            <person name="Grigoriev I.V."/>
            <person name="Spatafora J.W."/>
            <person name="Nagy L.G."/>
            <person name="Kovacs G.M."/>
        </authorList>
    </citation>
    <scope>NUCLEOTIDE SEQUENCE [LARGE SCALE GENOMIC DNA]</scope>
    <source>
        <strain evidence="2 3">DSE2036</strain>
    </source>
</reference>
<organism evidence="2 3">
    <name type="scientific">Periconia macrospinosa</name>
    <dbReference type="NCBI Taxonomy" id="97972"/>
    <lineage>
        <taxon>Eukaryota</taxon>
        <taxon>Fungi</taxon>
        <taxon>Dikarya</taxon>
        <taxon>Ascomycota</taxon>
        <taxon>Pezizomycotina</taxon>
        <taxon>Dothideomycetes</taxon>
        <taxon>Pleosporomycetidae</taxon>
        <taxon>Pleosporales</taxon>
        <taxon>Massarineae</taxon>
        <taxon>Periconiaceae</taxon>
        <taxon>Periconia</taxon>
    </lineage>
</organism>
<feature type="region of interest" description="Disordered" evidence="1">
    <location>
        <begin position="1"/>
        <end position="182"/>
    </location>
</feature>
<feature type="compositionally biased region" description="Polar residues" evidence="1">
    <location>
        <begin position="81"/>
        <end position="106"/>
    </location>
</feature>
<sequence>SQNVDTGPVNPDHEISANQTAVLEEPSATPRSESASGDTIINAPVETLPEPGSCTEAQSNSSIDSNEIVSPHEDAELPVSTGASCEGTTPSVGSYTERSLTAQSNDLDGPEPTEATGVATPSSQEIGSRANPIPLDDHDNGDVSSVIDADAAKNNRKDRRRQTPRKKTDKPSMVDWTSPSHKEELDREVQNRWNLFLAHAYLVNPPWMRAPVEEAVMSSLNNSGSLPLATACQLILDVDPEIKRIRGDLGRKIKKEKNSNKRAKDELRLIELNELTRSFYQLNAAVTSRGDVEVGMVEGSDDDDYVPSNRYRKRI</sequence>
<evidence type="ECO:0000313" key="3">
    <source>
        <dbReference type="Proteomes" id="UP000244855"/>
    </source>
</evidence>
<dbReference type="EMBL" id="KZ805728">
    <property type="protein sequence ID" value="PVH92067.1"/>
    <property type="molecule type" value="Genomic_DNA"/>
</dbReference>
<keyword evidence="3" id="KW-1185">Reference proteome</keyword>
<name>A0A2V1D1Z8_9PLEO</name>
<dbReference type="Proteomes" id="UP000244855">
    <property type="component" value="Unassembled WGS sequence"/>
</dbReference>